<feature type="compositionally biased region" description="Low complexity" evidence="1">
    <location>
        <begin position="67"/>
        <end position="78"/>
    </location>
</feature>
<feature type="compositionally biased region" description="Basic and acidic residues" evidence="1">
    <location>
        <begin position="33"/>
        <end position="46"/>
    </location>
</feature>
<accession>A0A915AM50</accession>
<dbReference type="AlphaFoldDB" id="A0A915AM50"/>
<evidence type="ECO:0000256" key="1">
    <source>
        <dbReference type="SAM" id="MobiDB-lite"/>
    </source>
</evidence>
<feature type="compositionally biased region" description="Polar residues" evidence="1">
    <location>
        <begin position="19"/>
        <end position="32"/>
    </location>
</feature>
<dbReference type="WBParaSite" id="PgR010_g026_t13">
    <property type="protein sequence ID" value="PgR010_g026_t13"/>
    <property type="gene ID" value="PgR010_g026"/>
</dbReference>
<proteinExistence type="predicted"/>
<keyword evidence="2" id="KW-1185">Reference proteome</keyword>
<feature type="compositionally biased region" description="Polar residues" evidence="1">
    <location>
        <begin position="1"/>
        <end position="11"/>
    </location>
</feature>
<dbReference type="Proteomes" id="UP000887569">
    <property type="component" value="Unplaced"/>
</dbReference>
<organism evidence="2 3">
    <name type="scientific">Parascaris univalens</name>
    <name type="common">Nematode worm</name>
    <dbReference type="NCBI Taxonomy" id="6257"/>
    <lineage>
        <taxon>Eukaryota</taxon>
        <taxon>Metazoa</taxon>
        <taxon>Ecdysozoa</taxon>
        <taxon>Nematoda</taxon>
        <taxon>Chromadorea</taxon>
        <taxon>Rhabditida</taxon>
        <taxon>Spirurina</taxon>
        <taxon>Ascaridomorpha</taxon>
        <taxon>Ascaridoidea</taxon>
        <taxon>Ascarididae</taxon>
        <taxon>Parascaris</taxon>
    </lineage>
</organism>
<sequence>MQFDTARTLSFKTPPRYQRFTSNENSMDSAHQTPEHMAHRNSRTAEDDTQTGGIGDGKILSAYDQPSSSGSASSKQSSWRFRTARIERSASHTASNSFAKASHDEDTRSSSERTRSSTPQYENGKNGSGRELRSTPNTFKGIEKRASSSNSKTPPSSRSKSVSSTSPMKKSSLTRRGSSMVTAPSMLKGSTEEKLNDASSIVIESTAGHYLTVMLKINIRLMTNGTSINEKAHELRTKRIIVGGNEVYNINFHR</sequence>
<feature type="compositionally biased region" description="Low complexity" evidence="1">
    <location>
        <begin position="147"/>
        <end position="171"/>
    </location>
</feature>
<feature type="region of interest" description="Disordered" evidence="1">
    <location>
        <begin position="1"/>
        <end position="196"/>
    </location>
</feature>
<protein>
    <submittedName>
        <fullName evidence="3">Uncharacterized protein</fullName>
    </submittedName>
</protein>
<feature type="compositionally biased region" description="Basic and acidic residues" evidence="1">
    <location>
        <begin position="101"/>
        <end position="115"/>
    </location>
</feature>
<reference evidence="3" key="1">
    <citation type="submission" date="2022-11" db="UniProtKB">
        <authorList>
            <consortium name="WormBaseParasite"/>
        </authorList>
    </citation>
    <scope>IDENTIFICATION</scope>
</reference>
<name>A0A915AM50_PARUN</name>
<evidence type="ECO:0000313" key="2">
    <source>
        <dbReference type="Proteomes" id="UP000887569"/>
    </source>
</evidence>
<evidence type="ECO:0000313" key="3">
    <source>
        <dbReference type="WBParaSite" id="PgR010_g026_t13"/>
    </source>
</evidence>